<evidence type="ECO:0000313" key="8">
    <source>
        <dbReference type="Proteomes" id="UP000528964"/>
    </source>
</evidence>
<evidence type="ECO:0000259" key="6">
    <source>
        <dbReference type="PROSITE" id="PS51007"/>
    </source>
</evidence>
<evidence type="ECO:0000313" key="7">
    <source>
        <dbReference type="EMBL" id="MBB3971685.1"/>
    </source>
</evidence>
<evidence type="ECO:0000256" key="1">
    <source>
        <dbReference type="ARBA" id="ARBA00022617"/>
    </source>
</evidence>
<dbReference type="PANTHER" id="PTHR35008:SF8">
    <property type="entry name" value="ALCOHOL DEHYDROGENASE CYTOCHROME C SUBUNIT"/>
    <property type="match status" value="1"/>
</dbReference>
<evidence type="ECO:0000256" key="5">
    <source>
        <dbReference type="SAM" id="SignalP"/>
    </source>
</evidence>
<keyword evidence="1 4" id="KW-0349">Heme</keyword>
<organism evidence="7 8">
    <name type="scientific">Hansschlegelia beijingensis</name>
    <dbReference type="NCBI Taxonomy" id="1133344"/>
    <lineage>
        <taxon>Bacteria</taxon>
        <taxon>Pseudomonadati</taxon>
        <taxon>Pseudomonadota</taxon>
        <taxon>Alphaproteobacteria</taxon>
        <taxon>Hyphomicrobiales</taxon>
        <taxon>Methylopilaceae</taxon>
        <taxon>Hansschlegelia</taxon>
    </lineage>
</organism>
<proteinExistence type="predicted"/>
<gene>
    <name evidence="7" type="ORF">GGR24_000318</name>
</gene>
<dbReference type="GO" id="GO:0046872">
    <property type="term" value="F:metal ion binding"/>
    <property type="evidence" value="ECO:0007669"/>
    <property type="project" value="UniProtKB-KW"/>
</dbReference>
<evidence type="ECO:0000256" key="4">
    <source>
        <dbReference type="PROSITE-ProRule" id="PRU00433"/>
    </source>
</evidence>
<dbReference type="EMBL" id="JACIDR010000001">
    <property type="protein sequence ID" value="MBB3971685.1"/>
    <property type="molecule type" value="Genomic_DNA"/>
</dbReference>
<dbReference type="InterPro" id="IPR009056">
    <property type="entry name" value="Cyt_c-like_dom"/>
</dbReference>
<dbReference type="InterPro" id="IPR036909">
    <property type="entry name" value="Cyt_c-like_dom_sf"/>
</dbReference>
<name>A0A7W6CZM7_9HYPH</name>
<evidence type="ECO:0000256" key="3">
    <source>
        <dbReference type="ARBA" id="ARBA00023004"/>
    </source>
</evidence>
<protein>
    <submittedName>
        <fullName evidence="7">Cytochrome c</fullName>
    </submittedName>
</protein>
<dbReference type="Pfam" id="PF13442">
    <property type="entry name" value="Cytochrome_CBB3"/>
    <property type="match status" value="1"/>
</dbReference>
<reference evidence="7 8" key="1">
    <citation type="submission" date="2020-08" db="EMBL/GenBank/DDBJ databases">
        <title>Genomic Encyclopedia of Type Strains, Phase IV (KMG-IV): sequencing the most valuable type-strain genomes for metagenomic binning, comparative biology and taxonomic classification.</title>
        <authorList>
            <person name="Goeker M."/>
        </authorList>
    </citation>
    <scope>NUCLEOTIDE SEQUENCE [LARGE SCALE GENOMIC DNA]</scope>
    <source>
        <strain evidence="7 8">DSM 25481</strain>
    </source>
</reference>
<dbReference type="GO" id="GO:0009055">
    <property type="term" value="F:electron transfer activity"/>
    <property type="evidence" value="ECO:0007669"/>
    <property type="project" value="InterPro"/>
</dbReference>
<dbReference type="Gene3D" id="1.10.760.10">
    <property type="entry name" value="Cytochrome c-like domain"/>
    <property type="match status" value="1"/>
</dbReference>
<dbReference type="Proteomes" id="UP000528964">
    <property type="component" value="Unassembled WGS sequence"/>
</dbReference>
<feature type="domain" description="Cytochrome c" evidence="6">
    <location>
        <begin position="54"/>
        <end position="144"/>
    </location>
</feature>
<dbReference type="PROSITE" id="PS51007">
    <property type="entry name" value="CYTC"/>
    <property type="match status" value="1"/>
</dbReference>
<feature type="signal peptide" evidence="5">
    <location>
        <begin position="1"/>
        <end position="22"/>
    </location>
</feature>
<dbReference type="InterPro" id="IPR051459">
    <property type="entry name" value="Cytochrome_c-type_DH"/>
</dbReference>
<keyword evidence="8" id="KW-1185">Reference proteome</keyword>
<feature type="chain" id="PRO_5030902432" evidence="5">
    <location>
        <begin position="23"/>
        <end position="184"/>
    </location>
</feature>
<keyword evidence="3 4" id="KW-0408">Iron</keyword>
<keyword evidence="2 4" id="KW-0479">Metal-binding</keyword>
<dbReference type="SUPFAM" id="SSF46626">
    <property type="entry name" value="Cytochrome c"/>
    <property type="match status" value="1"/>
</dbReference>
<sequence length="184" mass="18917">MSTLKFGLAALALSLGASAAFAETLEVGAPASDQDLARYFAIQPDGEGLPPGSGTVSAGAKVYGERCAACHGDKLQGVPAAGGAPLVGGRGTLSSAKPVKTVESYWPYASTLYDFVWRAMPFDQPGSLSPDEVYAVTAYVLAKGGVIPEDATLDASSLPKVEMPNAKGFYDGRGPDLPLYNAGR</sequence>
<comment type="caution">
    <text evidence="7">The sequence shown here is derived from an EMBL/GenBank/DDBJ whole genome shotgun (WGS) entry which is preliminary data.</text>
</comment>
<dbReference type="AlphaFoldDB" id="A0A7W6CZM7"/>
<dbReference type="RefSeq" id="WP_183393541.1">
    <property type="nucleotide sequence ID" value="NZ_JACIDR010000001.1"/>
</dbReference>
<accession>A0A7W6CZM7</accession>
<evidence type="ECO:0000256" key="2">
    <source>
        <dbReference type="ARBA" id="ARBA00022723"/>
    </source>
</evidence>
<keyword evidence="5" id="KW-0732">Signal</keyword>
<dbReference type="GO" id="GO:0020037">
    <property type="term" value="F:heme binding"/>
    <property type="evidence" value="ECO:0007669"/>
    <property type="project" value="InterPro"/>
</dbReference>
<dbReference type="PANTHER" id="PTHR35008">
    <property type="entry name" value="BLL4482 PROTEIN-RELATED"/>
    <property type="match status" value="1"/>
</dbReference>